<accession>A0A0P1E2U0</accession>
<dbReference type="Proteomes" id="UP000050786">
    <property type="component" value="Unassembled WGS sequence"/>
</dbReference>
<evidence type="ECO:0000256" key="1">
    <source>
        <dbReference type="SAM" id="Phobius"/>
    </source>
</evidence>
<dbReference type="AlphaFoldDB" id="A0A0P1E2U0"/>
<keyword evidence="1" id="KW-0472">Membrane</keyword>
<evidence type="ECO:0008006" key="4">
    <source>
        <dbReference type="Google" id="ProtNLM"/>
    </source>
</evidence>
<dbReference type="PROSITE" id="PS51257">
    <property type="entry name" value="PROKAR_LIPOPROTEIN"/>
    <property type="match status" value="1"/>
</dbReference>
<organism evidence="2 3">
    <name type="scientific">Ruegeria atlantica</name>
    <dbReference type="NCBI Taxonomy" id="81569"/>
    <lineage>
        <taxon>Bacteria</taxon>
        <taxon>Pseudomonadati</taxon>
        <taxon>Pseudomonadota</taxon>
        <taxon>Alphaproteobacteria</taxon>
        <taxon>Rhodobacterales</taxon>
        <taxon>Roseobacteraceae</taxon>
        <taxon>Ruegeria</taxon>
    </lineage>
</organism>
<sequence length="76" mass="8102">MIPARFAHAVFGLIMSGLMSCIVTGIATVKAVGFGSSTLGDWMGSWAFCWPIAFAVILTLGPTVKRMVEGWVRPQG</sequence>
<evidence type="ECO:0000313" key="3">
    <source>
        <dbReference type="Proteomes" id="UP000050786"/>
    </source>
</evidence>
<name>A0A0P1E2U0_9RHOB</name>
<keyword evidence="1" id="KW-1133">Transmembrane helix</keyword>
<dbReference type="Pfam" id="PF11391">
    <property type="entry name" value="DUF2798"/>
    <property type="match status" value="1"/>
</dbReference>
<reference evidence="3" key="1">
    <citation type="submission" date="2015-09" db="EMBL/GenBank/DDBJ databases">
        <authorList>
            <person name="Rodrigo-Torres L."/>
            <person name="Arahal D.R."/>
        </authorList>
    </citation>
    <scope>NUCLEOTIDE SEQUENCE [LARGE SCALE GENOMIC DNA]</scope>
    <source>
        <strain evidence="3">CECT 4293</strain>
    </source>
</reference>
<dbReference type="RefSeq" id="WP_058272903.1">
    <property type="nucleotide sequence ID" value="NZ_CYPS01000028.1"/>
</dbReference>
<feature type="transmembrane region" description="Helical" evidence="1">
    <location>
        <begin position="44"/>
        <end position="64"/>
    </location>
</feature>
<keyword evidence="3" id="KW-1185">Reference proteome</keyword>
<gene>
    <name evidence="2" type="ORF">RUM4293_01695</name>
</gene>
<feature type="transmembrane region" description="Helical" evidence="1">
    <location>
        <begin position="7"/>
        <end position="32"/>
    </location>
</feature>
<evidence type="ECO:0000313" key="2">
    <source>
        <dbReference type="EMBL" id="CUH42806.1"/>
    </source>
</evidence>
<dbReference type="InterPro" id="IPR021529">
    <property type="entry name" value="DUF2798"/>
</dbReference>
<protein>
    <recommendedName>
        <fullName evidence="4">DUF2798 domain-containing protein</fullName>
    </recommendedName>
</protein>
<proteinExistence type="predicted"/>
<dbReference type="EMBL" id="CYPS01000028">
    <property type="protein sequence ID" value="CUH42806.1"/>
    <property type="molecule type" value="Genomic_DNA"/>
</dbReference>
<keyword evidence="1" id="KW-0812">Transmembrane</keyword>